<dbReference type="RefSeq" id="WP_093364665.1">
    <property type="nucleotide sequence ID" value="NZ_FOZZ01000004.1"/>
</dbReference>
<organism evidence="2 3">
    <name type="scientific">Sphingobacterium wenxiniae</name>
    <dbReference type="NCBI Taxonomy" id="683125"/>
    <lineage>
        <taxon>Bacteria</taxon>
        <taxon>Pseudomonadati</taxon>
        <taxon>Bacteroidota</taxon>
        <taxon>Sphingobacteriia</taxon>
        <taxon>Sphingobacteriales</taxon>
        <taxon>Sphingobacteriaceae</taxon>
        <taxon>Sphingobacterium</taxon>
    </lineage>
</organism>
<dbReference type="Proteomes" id="UP000198785">
    <property type="component" value="Unassembled WGS sequence"/>
</dbReference>
<evidence type="ECO:0000313" key="2">
    <source>
        <dbReference type="EMBL" id="SFS70140.1"/>
    </source>
</evidence>
<evidence type="ECO:0000259" key="1">
    <source>
        <dbReference type="Pfam" id="PF05168"/>
    </source>
</evidence>
<name>A0A1I6RZW6_9SPHI</name>
<gene>
    <name evidence="2" type="ORF">SAMN05660206_10441</name>
</gene>
<dbReference type="Gene3D" id="1.20.120.330">
    <property type="entry name" value="Nucleotidyltransferases domain 2"/>
    <property type="match status" value="2"/>
</dbReference>
<dbReference type="Pfam" id="PF05168">
    <property type="entry name" value="HEPN"/>
    <property type="match status" value="1"/>
</dbReference>
<dbReference type="EMBL" id="FOZZ01000004">
    <property type="protein sequence ID" value="SFS70140.1"/>
    <property type="molecule type" value="Genomic_DNA"/>
</dbReference>
<keyword evidence="3" id="KW-1185">Reference proteome</keyword>
<protein>
    <submittedName>
        <fullName evidence="2">HEPN domain-containing protein</fullName>
    </submittedName>
</protein>
<reference evidence="2 3" key="1">
    <citation type="submission" date="2016-10" db="EMBL/GenBank/DDBJ databases">
        <authorList>
            <person name="de Groot N.N."/>
        </authorList>
    </citation>
    <scope>NUCLEOTIDE SEQUENCE [LARGE SCALE GENOMIC DNA]</scope>
    <source>
        <strain evidence="2 3">DSM 22789</strain>
    </source>
</reference>
<dbReference type="AlphaFoldDB" id="A0A1I6RZW6"/>
<proteinExistence type="predicted"/>
<accession>A0A1I6RZW6</accession>
<dbReference type="OrthoDB" id="1321649at2"/>
<dbReference type="InterPro" id="IPR007842">
    <property type="entry name" value="HEPN_dom"/>
</dbReference>
<sequence length="566" mass="65478">MNTLPSDTLTLLTEQLPVDEIFQWTYQRNGKKYSMLHIHLQPEPGIRFNDARETCENILANEKNLHFTLYFTKEIQKEIELGAARFYLICQPSNRIYQNPNPKSAIQLPEISAADLSLQATAYINKEVEKIQSFINGYSFYLVNNNCAHAAFMLHQALELSCRTAQKLLSGDEKKSHSIKSNIAFLKVFDSKLGKLGSTTTRGAALAKLDESYIAFRYEQDFCMGRAPLECCYQITCKALEWITKYSTIFLQEIQNKLNRQPIAHQESKTPLNYNHIDMENNTHTNNNPRELILNALQALGKVHAVYCFAYKNALQQITNNLLYIHHAQLDVEHYYLFVIMGEAPKSLMDFQNSIQQLLPSSIHITLIAENTDRVQKHLKEGDLFRSNLLRSAECWYQEHHFDLENIQTAALDKPQMKWLWEKRYNNALQLAPPWTGEAERPLNEATCYTLSLAIEQICLGLIQHFMHYIPDSTLLNYLMNLCDIICPEGTAVFLRDSQEEENTFNVLIKAQQKFRHSPNFSINRKHIPILYQQTQSFIKHANEIITKDLQDEEKEEASLCREETA</sequence>
<evidence type="ECO:0000313" key="3">
    <source>
        <dbReference type="Proteomes" id="UP000198785"/>
    </source>
</evidence>
<feature type="domain" description="HEPN" evidence="1">
    <location>
        <begin position="145"/>
        <end position="243"/>
    </location>
</feature>